<dbReference type="InterPro" id="IPR000775">
    <property type="entry name" value="Bindin"/>
</dbReference>
<dbReference type="GeneID" id="102802720"/>
<reference evidence="2" key="1">
    <citation type="submission" date="2025-08" db="UniProtKB">
        <authorList>
            <consortium name="RefSeq"/>
        </authorList>
    </citation>
    <scope>IDENTIFICATION</scope>
    <source>
        <tissue evidence="2">Testes</tissue>
    </source>
</reference>
<protein>
    <submittedName>
        <fullName evidence="2">Uncharacterized protein LOC102802720</fullName>
    </submittedName>
</protein>
<dbReference type="InterPro" id="IPR032675">
    <property type="entry name" value="LRR_dom_sf"/>
</dbReference>
<gene>
    <name evidence="2" type="primary">LOC102802720</name>
</gene>
<evidence type="ECO:0000313" key="1">
    <source>
        <dbReference type="Proteomes" id="UP000694865"/>
    </source>
</evidence>
<sequence>MRRGGAPPRRSPKSRSDCPSSCHCAGDAAICWQPFSKDTLLPSKYKTLQVVDMSVKDITTILVNTPSIETLVLRDSRQNRITSVPTDFFSQLVNLKFLNIPTMRRRELPLNIVQALKHVNNLEKLNIDKNKMPCSCDLLDLVDARGIELIGPGFQPVRGCKRNGFPIDTYNFDTFVSVCDDMRSAVTDSEFEDDSIQGIELTTDGHAITTARFTERGQANVEDPQHAINIMGDLESSEEGKLKGVFSDLGADDDLYEYYEVDPNFGETFQAEFEANQFEHTFVNSQNERENIVDIGLDINDQYDLALLLRYLRRSKLLQNVEVDDVLEI</sequence>
<dbReference type="RefSeq" id="XP_006822022.1">
    <property type="nucleotide sequence ID" value="XM_006821959.1"/>
</dbReference>
<name>A0ABM0MPT1_SACKO</name>
<dbReference type="Proteomes" id="UP000694865">
    <property type="component" value="Unplaced"/>
</dbReference>
<keyword evidence="1" id="KW-1185">Reference proteome</keyword>
<evidence type="ECO:0000313" key="2">
    <source>
        <dbReference type="RefSeq" id="XP_006822022.1"/>
    </source>
</evidence>
<dbReference type="Gene3D" id="3.80.10.10">
    <property type="entry name" value="Ribonuclease Inhibitor"/>
    <property type="match status" value="1"/>
</dbReference>
<proteinExistence type="predicted"/>
<dbReference type="SUPFAM" id="SSF52058">
    <property type="entry name" value="L domain-like"/>
    <property type="match status" value="1"/>
</dbReference>
<accession>A0ABM0MPT1</accession>
<organism evidence="1 2">
    <name type="scientific">Saccoglossus kowalevskii</name>
    <name type="common">Acorn worm</name>
    <dbReference type="NCBI Taxonomy" id="10224"/>
    <lineage>
        <taxon>Eukaryota</taxon>
        <taxon>Metazoa</taxon>
        <taxon>Hemichordata</taxon>
        <taxon>Enteropneusta</taxon>
        <taxon>Harrimaniidae</taxon>
        <taxon>Saccoglossus</taxon>
    </lineage>
</organism>
<dbReference type="Pfam" id="PF02084">
    <property type="entry name" value="Bindin"/>
    <property type="match status" value="1"/>
</dbReference>